<name>A0A6A6ZTZ4_9PLEO</name>
<dbReference type="Proteomes" id="UP000799424">
    <property type="component" value="Unassembled WGS sequence"/>
</dbReference>
<keyword evidence="2" id="KW-1185">Reference proteome</keyword>
<dbReference type="AlphaFoldDB" id="A0A6A6ZTZ4"/>
<gene>
    <name evidence="1" type="ORF">CC86DRAFT_354622</name>
</gene>
<evidence type="ECO:0000313" key="1">
    <source>
        <dbReference type="EMBL" id="KAF2824522.1"/>
    </source>
</evidence>
<reference evidence="1" key="1">
    <citation type="journal article" date="2020" name="Stud. Mycol.">
        <title>101 Dothideomycetes genomes: a test case for predicting lifestyles and emergence of pathogens.</title>
        <authorList>
            <person name="Haridas S."/>
            <person name="Albert R."/>
            <person name="Binder M."/>
            <person name="Bloem J."/>
            <person name="Labutti K."/>
            <person name="Salamov A."/>
            <person name="Andreopoulos B."/>
            <person name="Baker S."/>
            <person name="Barry K."/>
            <person name="Bills G."/>
            <person name="Bluhm B."/>
            <person name="Cannon C."/>
            <person name="Castanera R."/>
            <person name="Culley D."/>
            <person name="Daum C."/>
            <person name="Ezra D."/>
            <person name="Gonzalez J."/>
            <person name="Henrissat B."/>
            <person name="Kuo A."/>
            <person name="Liang C."/>
            <person name="Lipzen A."/>
            <person name="Lutzoni F."/>
            <person name="Magnuson J."/>
            <person name="Mondo S."/>
            <person name="Nolan M."/>
            <person name="Ohm R."/>
            <person name="Pangilinan J."/>
            <person name="Park H.-J."/>
            <person name="Ramirez L."/>
            <person name="Alfaro M."/>
            <person name="Sun H."/>
            <person name="Tritt A."/>
            <person name="Yoshinaga Y."/>
            <person name="Zwiers L.-H."/>
            <person name="Turgeon B."/>
            <person name="Goodwin S."/>
            <person name="Spatafora J."/>
            <person name="Crous P."/>
            <person name="Grigoriev I."/>
        </authorList>
    </citation>
    <scope>NUCLEOTIDE SEQUENCE</scope>
    <source>
        <strain evidence="1">CBS 113818</strain>
    </source>
</reference>
<dbReference type="EMBL" id="MU006230">
    <property type="protein sequence ID" value="KAF2824522.1"/>
    <property type="molecule type" value="Genomic_DNA"/>
</dbReference>
<proteinExistence type="predicted"/>
<accession>A0A6A6ZTZ4</accession>
<evidence type="ECO:0000313" key="2">
    <source>
        <dbReference type="Proteomes" id="UP000799424"/>
    </source>
</evidence>
<sequence length="190" mass="20875">MSTFTDHDAADRIRQSLTALSAVVREMTPTGAKPIPAHPDHFNLLARPFSETCLVCKLPGHSSANINASPRCRVALLSLIVFWEDVATHLTSLYQHSKRFHQAVQASQPTYEMRRDAGGLKGGDLEDVLVERVTRAWLKFVAHFSWIRAKANVVLAVGEVGRYEAVAAGLNGLLLGGLTLSDLYQRDIAQ</sequence>
<protein>
    <submittedName>
        <fullName evidence="1">Uncharacterized protein</fullName>
    </submittedName>
</protein>
<dbReference type="OrthoDB" id="3660784at2759"/>
<organism evidence="1 2">
    <name type="scientific">Ophiobolus disseminans</name>
    <dbReference type="NCBI Taxonomy" id="1469910"/>
    <lineage>
        <taxon>Eukaryota</taxon>
        <taxon>Fungi</taxon>
        <taxon>Dikarya</taxon>
        <taxon>Ascomycota</taxon>
        <taxon>Pezizomycotina</taxon>
        <taxon>Dothideomycetes</taxon>
        <taxon>Pleosporomycetidae</taxon>
        <taxon>Pleosporales</taxon>
        <taxon>Pleosporineae</taxon>
        <taxon>Phaeosphaeriaceae</taxon>
        <taxon>Ophiobolus</taxon>
    </lineage>
</organism>